<dbReference type="Gene3D" id="2.130.10.10">
    <property type="entry name" value="YVTN repeat-like/Quinoprotein amine dehydrogenase"/>
    <property type="match status" value="1"/>
</dbReference>
<feature type="compositionally biased region" description="Polar residues" evidence="4">
    <location>
        <begin position="662"/>
        <end position="673"/>
    </location>
</feature>
<feature type="repeat" description="WD" evidence="3">
    <location>
        <begin position="48"/>
        <end position="89"/>
    </location>
</feature>
<dbReference type="InterPro" id="IPR015943">
    <property type="entry name" value="WD40/YVTN_repeat-like_dom_sf"/>
</dbReference>
<feature type="region of interest" description="Disordered" evidence="4">
    <location>
        <begin position="449"/>
        <end position="599"/>
    </location>
</feature>
<dbReference type="AlphaFoldDB" id="A0AAE1LLA0"/>
<feature type="compositionally biased region" description="Basic and acidic residues" evidence="4">
    <location>
        <begin position="487"/>
        <end position="498"/>
    </location>
</feature>
<gene>
    <name evidence="5" type="ORF">KUF71_001480</name>
</gene>
<evidence type="ECO:0000256" key="3">
    <source>
        <dbReference type="PROSITE-ProRule" id="PRU00221"/>
    </source>
</evidence>
<feature type="region of interest" description="Disordered" evidence="4">
    <location>
        <begin position="372"/>
        <end position="420"/>
    </location>
</feature>
<feature type="compositionally biased region" description="Polar residues" evidence="4">
    <location>
        <begin position="748"/>
        <end position="758"/>
    </location>
</feature>
<dbReference type="GO" id="GO:0005737">
    <property type="term" value="C:cytoplasm"/>
    <property type="evidence" value="ECO:0007669"/>
    <property type="project" value="TreeGrafter"/>
</dbReference>
<feature type="compositionally biased region" description="Polar residues" evidence="4">
    <location>
        <begin position="378"/>
        <end position="389"/>
    </location>
</feature>
<dbReference type="InterPro" id="IPR036322">
    <property type="entry name" value="WD40_repeat_dom_sf"/>
</dbReference>
<reference evidence="5" key="1">
    <citation type="submission" date="2021-07" db="EMBL/GenBank/DDBJ databases">
        <authorList>
            <person name="Catto M.A."/>
            <person name="Jacobson A."/>
            <person name="Kennedy G."/>
            <person name="Labadie P."/>
            <person name="Hunt B.G."/>
            <person name="Srinivasan R."/>
        </authorList>
    </citation>
    <scope>NUCLEOTIDE SEQUENCE</scope>
    <source>
        <strain evidence="5">PL_HMW_Pooled</strain>
        <tissue evidence="5">Head</tissue>
    </source>
</reference>
<protein>
    <submittedName>
        <fullName evidence="5">DDB1- and CUL4-associated factor 6</fullName>
    </submittedName>
</protein>
<evidence type="ECO:0000256" key="1">
    <source>
        <dbReference type="ARBA" id="ARBA00022574"/>
    </source>
</evidence>
<dbReference type="Pfam" id="PF00400">
    <property type="entry name" value="WD40"/>
    <property type="match status" value="1"/>
</dbReference>
<name>A0AAE1LLA0_9NEOP</name>
<proteinExistence type="predicted"/>
<keyword evidence="2" id="KW-0677">Repeat</keyword>
<reference evidence="5" key="2">
    <citation type="journal article" date="2023" name="BMC Genomics">
        <title>Pest status, molecular evolution, and epigenetic factors derived from the genome assembly of Frankliniella fusca, a thysanopteran phytovirus vector.</title>
        <authorList>
            <person name="Catto M.A."/>
            <person name="Labadie P.E."/>
            <person name="Jacobson A.L."/>
            <person name="Kennedy G.G."/>
            <person name="Srinivasan R."/>
            <person name="Hunt B.G."/>
        </authorList>
    </citation>
    <scope>NUCLEOTIDE SEQUENCE</scope>
    <source>
        <strain evidence="5">PL_HMW_Pooled</strain>
    </source>
</reference>
<dbReference type="EMBL" id="JAHWGI010001107">
    <property type="protein sequence ID" value="KAK3922684.1"/>
    <property type="molecule type" value="Genomic_DNA"/>
</dbReference>
<feature type="region of interest" description="Disordered" evidence="4">
    <location>
        <begin position="297"/>
        <end position="345"/>
    </location>
</feature>
<feature type="compositionally biased region" description="Polar residues" evidence="4">
    <location>
        <begin position="690"/>
        <end position="704"/>
    </location>
</feature>
<comment type="caution">
    <text evidence="5">The sequence shown here is derived from an EMBL/GenBank/DDBJ whole genome shotgun (WGS) entry which is preliminary data.</text>
</comment>
<dbReference type="Proteomes" id="UP001219518">
    <property type="component" value="Unassembled WGS sequence"/>
</dbReference>
<dbReference type="InterPro" id="IPR001680">
    <property type="entry name" value="WD40_rpt"/>
</dbReference>
<accession>A0AAE1LLA0</accession>
<sequence>MKRSKIYEKSLFHAAYNLPYDEMSRAKIYRSSKGDLAILQRMGLIKNLAVHSGCVNTISWNETGVYLLSGSDDQHLIISDAFSHKVVEDFKTSHRANIFSAKFLPCIRDSRIVSCSGDGILLFTDLMSSEPVYKSFNCHCGTAYEVATVPLDPHSFLSCGEDGTVRWYDLRTKDNCNKTNCQEDVMIQCQRAVTAMSVNMTAPFELAIGCSDSTVRLFDRRMLGTKSTGMTGKQAEPLCAFTVPSFKRAYRITSLCFAPEGEEILVSYSSDDLYLFSLRGKESTQLKSNSALCKKGKLKLSSSDPTPVRRLRLRGDWSDTGPDARPERETGGRGDIAQARPTLHTPLMQHLTNVISRLLNDPATRAALTSGVDEAGSLENSQETENASTPEEHSDTRRNDVAEESDDQRTASPRNNGPQVYEQPLQEYELFEAPGTSYDSFSSATISQNISALSEEENSECSESPANLCGPPSPPASQPQTEYKIAPLKDPEDQKDSNENGSIKLNQPSSASRQEEIQPEGRPDVLSAVCRNTERSSNIFNELESSEANISHYRDQLAASGVTEVDSESPTESSSSSGVVRQTDSQPSEMYAEAGIHEHDLDTLQSQLVDMRDGYIERHGVEPDVSLSYSHLGTNSSVIALHSDNGAEIDRAAEGEIHSTDETSPSLVVSEQSHLTDENPHQVPEPAPGPSTQNLGSSSDSDQGSMFDYDSEEDEQDLRRELRSRIAPPGLENLSSNGHEVPFPEIKQQYSGHRNASI</sequence>
<dbReference type="GO" id="GO:0045944">
    <property type="term" value="P:positive regulation of transcription by RNA polymerase II"/>
    <property type="evidence" value="ECO:0007669"/>
    <property type="project" value="TreeGrafter"/>
</dbReference>
<evidence type="ECO:0000256" key="2">
    <source>
        <dbReference type="ARBA" id="ARBA00022737"/>
    </source>
</evidence>
<feature type="compositionally biased region" description="Polar residues" evidence="4">
    <location>
        <begin position="499"/>
        <end position="512"/>
    </location>
</feature>
<organism evidence="5 6">
    <name type="scientific">Frankliniella fusca</name>
    <dbReference type="NCBI Taxonomy" id="407009"/>
    <lineage>
        <taxon>Eukaryota</taxon>
        <taxon>Metazoa</taxon>
        <taxon>Ecdysozoa</taxon>
        <taxon>Arthropoda</taxon>
        <taxon>Hexapoda</taxon>
        <taxon>Insecta</taxon>
        <taxon>Pterygota</taxon>
        <taxon>Neoptera</taxon>
        <taxon>Paraneoptera</taxon>
        <taxon>Thysanoptera</taxon>
        <taxon>Terebrantia</taxon>
        <taxon>Thripoidea</taxon>
        <taxon>Thripidae</taxon>
        <taxon>Frankliniella</taxon>
    </lineage>
</organism>
<evidence type="ECO:0000313" key="6">
    <source>
        <dbReference type="Proteomes" id="UP001219518"/>
    </source>
</evidence>
<dbReference type="PANTHER" id="PTHR15574:SF39">
    <property type="entry name" value="DDB1- AND CUL4-ASSOCIATED FACTOR 6"/>
    <property type="match status" value="1"/>
</dbReference>
<evidence type="ECO:0000313" key="5">
    <source>
        <dbReference type="EMBL" id="KAK3922684.1"/>
    </source>
</evidence>
<feature type="compositionally biased region" description="Basic and acidic residues" evidence="4">
    <location>
        <begin position="313"/>
        <end position="332"/>
    </location>
</feature>
<dbReference type="SUPFAM" id="SSF50978">
    <property type="entry name" value="WD40 repeat-like"/>
    <property type="match status" value="1"/>
</dbReference>
<dbReference type="SMART" id="SM00320">
    <property type="entry name" value="WD40"/>
    <property type="match status" value="5"/>
</dbReference>
<feature type="compositionally biased region" description="Basic and acidic residues" evidence="4">
    <location>
        <begin position="513"/>
        <end position="523"/>
    </location>
</feature>
<dbReference type="InterPro" id="IPR045151">
    <property type="entry name" value="DCAF8"/>
</dbReference>
<keyword evidence="6" id="KW-1185">Reference proteome</keyword>
<keyword evidence="1 3" id="KW-0853">WD repeat</keyword>
<feature type="compositionally biased region" description="Basic and acidic residues" evidence="4">
    <location>
        <begin position="390"/>
        <end position="401"/>
    </location>
</feature>
<dbReference type="GO" id="GO:0080008">
    <property type="term" value="C:Cul4-RING E3 ubiquitin ligase complex"/>
    <property type="evidence" value="ECO:0007669"/>
    <property type="project" value="TreeGrafter"/>
</dbReference>
<feature type="compositionally biased region" description="Low complexity" evidence="4">
    <location>
        <begin position="562"/>
        <end position="585"/>
    </location>
</feature>
<dbReference type="PANTHER" id="PTHR15574">
    <property type="entry name" value="WD REPEAT DOMAIN-CONTAINING FAMILY"/>
    <property type="match status" value="1"/>
</dbReference>
<dbReference type="PROSITE" id="PS50082">
    <property type="entry name" value="WD_REPEATS_2"/>
    <property type="match status" value="1"/>
</dbReference>
<feature type="region of interest" description="Disordered" evidence="4">
    <location>
        <begin position="657"/>
        <end position="758"/>
    </location>
</feature>
<evidence type="ECO:0000256" key="4">
    <source>
        <dbReference type="SAM" id="MobiDB-lite"/>
    </source>
</evidence>